<dbReference type="RefSeq" id="WP_369234735.1">
    <property type="nucleotide sequence ID" value="NZ_CP163435.1"/>
</dbReference>
<protein>
    <submittedName>
        <fullName evidence="1">Uncharacterized protein</fullName>
    </submittedName>
</protein>
<accession>A0AB39PAS0</accession>
<evidence type="ECO:0000313" key="1">
    <source>
        <dbReference type="EMBL" id="XDQ27489.1"/>
    </source>
</evidence>
<dbReference type="EMBL" id="CP163435">
    <property type="protein sequence ID" value="XDQ27489.1"/>
    <property type="molecule type" value="Genomic_DNA"/>
</dbReference>
<name>A0AB39PAS0_9ACTN</name>
<organism evidence="1">
    <name type="scientific">Streptomyces sp. R21</name>
    <dbReference type="NCBI Taxonomy" id="3238627"/>
    <lineage>
        <taxon>Bacteria</taxon>
        <taxon>Bacillati</taxon>
        <taxon>Actinomycetota</taxon>
        <taxon>Actinomycetes</taxon>
        <taxon>Kitasatosporales</taxon>
        <taxon>Streptomycetaceae</taxon>
        <taxon>Streptomyces</taxon>
    </lineage>
</organism>
<sequence length="58" mass="6678">MPVQDFHFHCPECHPQLVIGSTPGICGRTIQYLIEGAGRERKCPACKEHRRAHERSHR</sequence>
<reference evidence="1" key="1">
    <citation type="submission" date="2024-07" db="EMBL/GenBank/DDBJ databases">
        <authorList>
            <person name="Yu S.T."/>
        </authorList>
    </citation>
    <scope>NUCLEOTIDE SEQUENCE</scope>
    <source>
        <strain evidence="1">R21</strain>
    </source>
</reference>
<gene>
    <name evidence="1" type="ORF">AB5J56_23455</name>
</gene>
<dbReference type="AlphaFoldDB" id="A0AB39PAS0"/>
<proteinExistence type="predicted"/>